<feature type="transmembrane region" description="Helical" evidence="8">
    <location>
        <begin position="328"/>
        <end position="359"/>
    </location>
</feature>
<dbReference type="RefSeq" id="WP_284826312.1">
    <property type="nucleotide sequence ID" value="NZ_JASOOY020000031.1"/>
</dbReference>
<dbReference type="Pfam" id="PF02386">
    <property type="entry name" value="TrkH"/>
    <property type="match status" value="1"/>
</dbReference>
<reference evidence="9" key="2">
    <citation type="submission" date="2024-05" db="EMBL/GenBank/DDBJ databases">
        <authorList>
            <person name="Wolfe A."/>
        </authorList>
    </citation>
    <scope>NUCLEOTIDE SEQUENCE</scope>
    <source>
        <strain evidence="9">UMB1064</strain>
    </source>
</reference>
<keyword evidence="7 8" id="KW-0472">Membrane</keyword>
<evidence type="ECO:0000256" key="6">
    <source>
        <dbReference type="ARBA" id="ARBA00023065"/>
    </source>
</evidence>
<keyword evidence="2" id="KW-0813">Transport</keyword>
<protein>
    <submittedName>
        <fullName evidence="9">Potassium transporter TrkG</fullName>
    </submittedName>
</protein>
<dbReference type="EMBL" id="JASOOY020000031">
    <property type="protein sequence ID" value="MEO3717788.1"/>
    <property type="molecule type" value="Genomic_DNA"/>
</dbReference>
<feature type="transmembrane region" description="Helical" evidence="8">
    <location>
        <begin position="380"/>
        <end position="402"/>
    </location>
</feature>
<dbReference type="GO" id="GO:0005886">
    <property type="term" value="C:plasma membrane"/>
    <property type="evidence" value="ECO:0007669"/>
    <property type="project" value="UniProtKB-SubCell"/>
</dbReference>
<dbReference type="AlphaFoldDB" id="A0AAW9SYY5"/>
<evidence type="ECO:0000256" key="5">
    <source>
        <dbReference type="ARBA" id="ARBA00022989"/>
    </source>
</evidence>
<gene>
    <name evidence="9" type="ORF">QP460_009335</name>
</gene>
<evidence type="ECO:0000313" key="9">
    <source>
        <dbReference type="EMBL" id="MEO3717788.1"/>
    </source>
</evidence>
<dbReference type="GO" id="GO:0008324">
    <property type="term" value="F:monoatomic cation transmembrane transporter activity"/>
    <property type="evidence" value="ECO:0007669"/>
    <property type="project" value="InterPro"/>
</dbReference>
<feature type="transmembrane region" description="Helical" evidence="8">
    <location>
        <begin position="433"/>
        <end position="459"/>
    </location>
</feature>
<feature type="transmembrane region" description="Helical" evidence="8">
    <location>
        <begin position="21"/>
        <end position="41"/>
    </location>
</feature>
<reference evidence="9" key="1">
    <citation type="submission" date="2023-05" db="EMBL/GenBank/DDBJ databases">
        <authorList>
            <person name="Du J."/>
        </authorList>
    </citation>
    <scope>NUCLEOTIDE SEQUENCE</scope>
    <source>
        <strain evidence="9">UMB1064</strain>
    </source>
</reference>
<sequence length="476" mass="50563">MVITLSRHATKSRRGVRPTTLVVWCYVALITAGTVLLMLPISAANSHPTGQCAPSPGDMCLPTALSDALFTATSAASLTGLITVDTATHWSTFGKVVIMLLIQLGGLGFMTLASLFGLFVAGRLGLNRRAGARVEGRGMDMGEISWVVRAAVSFTLLVEFVVAVALTLRFHSGYGYGWGKAAWEGLFHAISSFNNAGFALYTDNVIGFYSDAWVLLPLAFALIVGGLGFPVLLEAWRHGKAWLSVRTRGQLPKRWSLTTRFTIKGTILLIALGTLMVAFGEWSNAMSGFTTGEKILNSFFAGVSPRTAGFNALDYADFHPSTLLGTDFLMFIGGGTGGTAGGVKITTSAVILAAVLAEIRGDTSVSVARRRLNPKVLRQALVVLAFGIGQVFLAVIAVSFLAPQFSTDQILFEVVSAFATVGLSTGITADLPVAAQAIFIVLMFAGRVGPIALATALAARPRQRIYEYPEERPFIG</sequence>
<dbReference type="GO" id="GO:0030001">
    <property type="term" value="P:metal ion transport"/>
    <property type="evidence" value="ECO:0007669"/>
    <property type="project" value="UniProtKB-ARBA"/>
</dbReference>
<name>A0AAW9SYY5_CORAY</name>
<accession>A0AAW9SYY5</accession>
<keyword evidence="3" id="KW-1003">Cell membrane</keyword>
<proteinExistence type="predicted"/>
<keyword evidence="5 8" id="KW-1133">Transmembrane helix</keyword>
<keyword evidence="4 8" id="KW-0812">Transmembrane</keyword>
<evidence type="ECO:0000313" key="10">
    <source>
        <dbReference type="Proteomes" id="UP001223646"/>
    </source>
</evidence>
<comment type="subcellular location">
    <subcellularLocation>
        <location evidence="1">Cell membrane</location>
        <topology evidence="1">Multi-pass membrane protein</topology>
    </subcellularLocation>
</comment>
<dbReference type="PANTHER" id="PTHR32024">
    <property type="entry name" value="TRK SYSTEM POTASSIUM UPTAKE PROTEIN TRKG-RELATED"/>
    <property type="match status" value="1"/>
</dbReference>
<evidence type="ECO:0000256" key="7">
    <source>
        <dbReference type="ARBA" id="ARBA00023136"/>
    </source>
</evidence>
<evidence type="ECO:0000256" key="2">
    <source>
        <dbReference type="ARBA" id="ARBA00022448"/>
    </source>
</evidence>
<feature type="transmembrane region" description="Helical" evidence="8">
    <location>
        <begin position="96"/>
        <end position="126"/>
    </location>
</feature>
<evidence type="ECO:0000256" key="1">
    <source>
        <dbReference type="ARBA" id="ARBA00004651"/>
    </source>
</evidence>
<feature type="transmembrane region" description="Helical" evidence="8">
    <location>
        <begin position="257"/>
        <end position="279"/>
    </location>
</feature>
<feature type="transmembrane region" description="Helical" evidence="8">
    <location>
        <begin position="146"/>
        <end position="168"/>
    </location>
</feature>
<keyword evidence="6" id="KW-0406">Ion transport</keyword>
<dbReference type="PANTHER" id="PTHR32024:SF1">
    <property type="entry name" value="KTR SYSTEM POTASSIUM UPTAKE PROTEIN B"/>
    <property type="match status" value="1"/>
</dbReference>
<feature type="transmembrane region" description="Helical" evidence="8">
    <location>
        <begin position="212"/>
        <end position="236"/>
    </location>
</feature>
<comment type="caution">
    <text evidence="9">The sequence shown here is derived from an EMBL/GenBank/DDBJ whole genome shotgun (WGS) entry which is preliminary data.</text>
</comment>
<dbReference type="InterPro" id="IPR003445">
    <property type="entry name" value="Cat_transpt"/>
</dbReference>
<evidence type="ECO:0000256" key="4">
    <source>
        <dbReference type="ARBA" id="ARBA00022692"/>
    </source>
</evidence>
<organism evidence="9 10">
    <name type="scientific">Corynebacterium amycolatum</name>
    <dbReference type="NCBI Taxonomy" id="43765"/>
    <lineage>
        <taxon>Bacteria</taxon>
        <taxon>Bacillati</taxon>
        <taxon>Actinomycetota</taxon>
        <taxon>Actinomycetes</taxon>
        <taxon>Mycobacteriales</taxon>
        <taxon>Corynebacteriaceae</taxon>
        <taxon>Corynebacterium</taxon>
    </lineage>
</organism>
<dbReference type="Proteomes" id="UP001223646">
    <property type="component" value="Unassembled WGS sequence"/>
</dbReference>
<evidence type="ECO:0000256" key="3">
    <source>
        <dbReference type="ARBA" id="ARBA00022475"/>
    </source>
</evidence>
<evidence type="ECO:0000256" key="8">
    <source>
        <dbReference type="SAM" id="Phobius"/>
    </source>
</evidence>